<sequence>MSQDVDQGHDLQGLLCGQSRDTLQREKGELPQQQSHFFRLPLELRRQVYVHHLGSLTSEKRPYESRRLDLLLTNRQIYHEARMIPFQHNVFEFVKWNGTGLLYCEQFLRKLCLWQRRSVRSLVLDVLAVSINGGCYLEHWLEVCNGLAYCHAETTSPESRSESVNLRSLNLTINGLFMKSGRDTFDINATWVAEGLAKLTSMQLLEITFVTAQGIDQDVLARFFVDLQDRLPETKIVCKMTHKGREGMVYIPVSWPAFSAY</sequence>
<evidence type="ECO:0000313" key="1">
    <source>
        <dbReference type="EMBL" id="KAJ9602704.1"/>
    </source>
</evidence>
<evidence type="ECO:0000313" key="2">
    <source>
        <dbReference type="Proteomes" id="UP001172673"/>
    </source>
</evidence>
<reference evidence="1" key="1">
    <citation type="submission" date="2022-10" db="EMBL/GenBank/DDBJ databases">
        <title>Culturing micro-colonial fungi from biological soil crusts in the Mojave desert and describing Neophaeococcomyces mojavensis, and introducing the new genera and species Taxawa tesnikishii.</title>
        <authorList>
            <person name="Kurbessoian T."/>
            <person name="Stajich J.E."/>
        </authorList>
    </citation>
    <scope>NUCLEOTIDE SEQUENCE</scope>
    <source>
        <strain evidence="1">TK_41</strain>
    </source>
</reference>
<gene>
    <name evidence="1" type="ORF">H2200_012898</name>
</gene>
<comment type="caution">
    <text evidence="1">The sequence shown here is derived from an EMBL/GenBank/DDBJ whole genome shotgun (WGS) entry which is preliminary data.</text>
</comment>
<dbReference type="PANTHER" id="PTHR42085">
    <property type="entry name" value="F-BOX DOMAIN-CONTAINING PROTEIN"/>
    <property type="match status" value="1"/>
</dbReference>
<dbReference type="AlphaFoldDB" id="A0AA39CBZ7"/>
<dbReference type="Proteomes" id="UP001172673">
    <property type="component" value="Unassembled WGS sequence"/>
</dbReference>
<keyword evidence="2" id="KW-1185">Reference proteome</keyword>
<protein>
    <submittedName>
        <fullName evidence="1">Uncharacterized protein</fullName>
    </submittedName>
</protein>
<name>A0AA39CBZ7_9EURO</name>
<organism evidence="1 2">
    <name type="scientific">Cladophialophora chaetospira</name>
    <dbReference type="NCBI Taxonomy" id="386627"/>
    <lineage>
        <taxon>Eukaryota</taxon>
        <taxon>Fungi</taxon>
        <taxon>Dikarya</taxon>
        <taxon>Ascomycota</taxon>
        <taxon>Pezizomycotina</taxon>
        <taxon>Eurotiomycetes</taxon>
        <taxon>Chaetothyriomycetidae</taxon>
        <taxon>Chaetothyriales</taxon>
        <taxon>Herpotrichiellaceae</taxon>
        <taxon>Cladophialophora</taxon>
    </lineage>
</organism>
<dbReference type="InterPro" id="IPR038883">
    <property type="entry name" value="AN11006-like"/>
</dbReference>
<dbReference type="EMBL" id="JAPDRK010000025">
    <property type="protein sequence ID" value="KAJ9602704.1"/>
    <property type="molecule type" value="Genomic_DNA"/>
</dbReference>
<dbReference type="PANTHER" id="PTHR42085:SF1">
    <property type="entry name" value="F-BOX DOMAIN-CONTAINING PROTEIN"/>
    <property type="match status" value="1"/>
</dbReference>
<proteinExistence type="predicted"/>
<accession>A0AA39CBZ7</accession>